<sequence length="167" mass="18359">MDQDTELKNGAAAFARTLMGPAGRISFDIAVGQHLGWFSTALARGLSWLQIIELLRRAGVTRDDGRPLARGHLSAVYSRQRRKVHQHLTGKAVERPPAIGARPPKPPWQPPSSPARPRPASSTQKVQRDPEQASGTRPTEQTSTPTNSAIRSFMNRAAKQRNGNNER</sequence>
<proteinExistence type="predicted"/>
<evidence type="ECO:0000256" key="1">
    <source>
        <dbReference type="SAM" id="MobiDB-lite"/>
    </source>
</evidence>
<comment type="caution">
    <text evidence="2">The sequence shown here is derived from an EMBL/GenBank/DDBJ whole genome shotgun (WGS) entry which is preliminary data.</text>
</comment>
<dbReference type="AlphaFoldDB" id="A0A9Q4FRI9"/>
<evidence type="ECO:0000313" key="3">
    <source>
        <dbReference type="Proteomes" id="UP001060275"/>
    </source>
</evidence>
<protein>
    <submittedName>
        <fullName evidence="2">Uncharacterized protein</fullName>
    </submittedName>
</protein>
<name>A0A9Q4FRI9_9HYPH</name>
<dbReference type="EMBL" id="JAMWDU010000002">
    <property type="protein sequence ID" value="MCP8886267.1"/>
    <property type="molecule type" value="Genomic_DNA"/>
</dbReference>
<accession>A0A9Q4FRI9</accession>
<feature type="region of interest" description="Disordered" evidence="1">
    <location>
        <begin position="63"/>
        <end position="167"/>
    </location>
</feature>
<keyword evidence="3" id="KW-1185">Reference proteome</keyword>
<feature type="compositionally biased region" description="Pro residues" evidence="1">
    <location>
        <begin position="103"/>
        <end position="117"/>
    </location>
</feature>
<organism evidence="2 3">
    <name type="scientific">Devosia ureilytica</name>
    <dbReference type="NCBI Taxonomy" id="2952754"/>
    <lineage>
        <taxon>Bacteria</taxon>
        <taxon>Pseudomonadati</taxon>
        <taxon>Pseudomonadota</taxon>
        <taxon>Alphaproteobacteria</taxon>
        <taxon>Hyphomicrobiales</taxon>
        <taxon>Devosiaceae</taxon>
        <taxon>Devosia</taxon>
    </lineage>
</organism>
<reference evidence="2" key="1">
    <citation type="submission" date="2022-06" db="EMBL/GenBank/DDBJ databases">
        <title>Devosia sp. XJ19-45 genome assembly.</title>
        <authorList>
            <person name="Li B."/>
            <person name="Cai M."/>
            <person name="Nie G."/>
            <person name="Li W."/>
        </authorList>
    </citation>
    <scope>NUCLEOTIDE SEQUENCE</scope>
    <source>
        <strain evidence="2">XJ19-45</strain>
    </source>
</reference>
<feature type="compositionally biased region" description="Polar residues" evidence="1">
    <location>
        <begin position="133"/>
        <end position="150"/>
    </location>
</feature>
<dbReference type="RefSeq" id="WP_254674033.1">
    <property type="nucleotide sequence ID" value="NZ_JAMWDU010000002.1"/>
</dbReference>
<feature type="compositionally biased region" description="Basic residues" evidence="1">
    <location>
        <begin position="79"/>
        <end position="88"/>
    </location>
</feature>
<gene>
    <name evidence="2" type="ORF">NF348_04050</name>
</gene>
<dbReference type="Proteomes" id="UP001060275">
    <property type="component" value="Unassembled WGS sequence"/>
</dbReference>
<evidence type="ECO:0000313" key="2">
    <source>
        <dbReference type="EMBL" id="MCP8886267.1"/>
    </source>
</evidence>